<evidence type="ECO:0000313" key="4">
    <source>
        <dbReference type="Proteomes" id="UP000320811"/>
    </source>
</evidence>
<dbReference type="PANTHER" id="PTHR47307:SF1">
    <property type="entry name" value="GLUTATHIONE-REGULATED POTASSIUM-EFFLUX SYSTEM ANCILLARY PROTEIN KEFG"/>
    <property type="match status" value="1"/>
</dbReference>
<sequence length="192" mass="22614">MSKILVIVIHPDMETSVVNKKWVAALQQYPDKYRVHDLYTAYPSGEIDVQKEQALLEEHETIIFQFPFYWFNCPPLLKKWLDEVLIHGWAYGSKSGYKMKDKKVALAISVGIDEQDYTADGKYKYTLNELTTPFEITFRYVLADYRPLFAFYGLEHRATTERIEKSVEMYLDFMEKFHDTVAELCKEYNSCS</sequence>
<organism evidence="3 4">
    <name type="scientific">Chitinophaga polysaccharea</name>
    <dbReference type="NCBI Taxonomy" id="1293035"/>
    <lineage>
        <taxon>Bacteria</taxon>
        <taxon>Pseudomonadati</taxon>
        <taxon>Bacteroidota</taxon>
        <taxon>Chitinophagia</taxon>
        <taxon>Chitinophagales</taxon>
        <taxon>Chitinophagaceae</taxon>
        <taxon>Chitinophaga</taxon>
    </lineage>
</organism>
<dbReference type="GO" id="GO:0010181">
    <property type="term" value="F:FMN binding"/>
    <property type="evidence" value="ECO:0007669"/>
    <property type="project" value="TreeGrafter"/>
</dbReference>
<keyword evidence="4" id="KW-1185">Reference proteome</keyword>
<proteinExistence type="predicted"/>
<reference evidence="3 4" key="1">
    <citation type="submission" date="2019-06" db="EMBL/GenBank/DDBJ databases">
        <title>Sorghum-associated microbial communities from plants grown in Nebraska, USA.</title>
        <authorList>
            <person name="Schachtman D."/>
        </authorList>
    </citation>
    <scope>NUCLEOTIDE SEQUENCE [LARGE SCALE GENOMIC DNA]</scope>
    <source>
        <strain evidence="3 4">1209</strain>
    </source>
</reference>
<evidence type="ECO:0000259" key="2">
    <source>
        <dbReference type="Pfam" id="PF02525"/>
    </source>
</evidence>
<evidence type="ECO:0000313" key="3">
    <source>
        <dbReference type="EMBL" id="TWF44690.1"/>
    </source>
</evidence>
<dbReference type="Proteomes" id="UP000320811">
    <property type="component" value="Unassembled WGS sequence"/>
</dbReference>
<gene>
    <name evidence="3" type="ORF">FHW36_101611</name>
</gene>
<dbReference type="InterPro" id="IPR046980">
    <property type="entry name" value="KefG/KefF"/>
</dbReference>
<dbReference type="GO" id="GO:0003955">
    <property type="term" value="F:NAD(P)H dehydrogenase (quinone) activity"/>
    <property type="evidence" value="ECO:0007669"/>
    <property type="project" value="TreeGrafter"/>
</dbReference>
<name>A0A561Q2W7_9BACT</name>
<dbReference type="InterPro" id="IPR003680">
    <property type="entry name" value="Flavodoxin_fold"/>
</dbReference>
<dbReference type="InterPro" id="IPR029039">
    <property type="entry name" value="Flavoprotein-like_sf"/>
</dbReference>
<dbReference type="Pfam" id="PF02525">
    <property type="entry name" value="Flavodoxin_2"/>
    <property type="match status" value="1"/>
</dbReference>
<evidence type="ECO:0000256" key="1">
    <source>
        <dbReference type="ARBA" id="ARBA00023002"/>
    </source>
</evidence>
<dbReference type="PANTHER" id="PTHR47307">
    <property type="entry name" value="GLUTATHIONE-REGULATED POTASSIUM-EFFLUX SYSTEM ANCILLARY PROTEIN KEFG"/>
    <property type="match status" value="1"/>
</dbReference>
<dbReference type="EMBL" id="VIWO01000001">
    <property type="protein sequence ID" value="TWF44690.1"/>
    <property type="molecule type" value="Genomic_DNA"/>
</dbReference>
<dbReference type="OrthoDB" id="652200at2"/>
<dbReference type="SUPFAM" id="SSF52218">
    <property type="entry name" value="Flavoproteins"/>
    <property type="match status" value="1"/>
</dbReference>
<comment type="caution">
    <text evidence="3">The sequence shown here is derived from an EMBL/GenBank/DDBJ whole genome shotgun (WGS) entry which is preliminary data.</text>
</comment>
<dbReference type="AlphaFoldDB" id="A0A561Q2W7"/>
<dbReference type="RefSeq" id="WP_145661996.1">
    <property type="nucleotide sequence ID" value="NZ_VIWO01000001.1"/>
</dbReference>
<dbReference type="Gene3D" id="3.40.50.360">
    <property type="match status" value="1"/>
</dbReference>
<dbReference type="GO" id="GO:0009055">
    <property type="term" value="F:electron transfer activity"/>
    <property type="evidence" value="ECO:0007669"/>
    <property type="project" value="TreeGrafter"/>
</dbReference>
<protein>
    <submittedName>
        <fullName evidence="3">Putative NADPH-quinone reductase</fullName>
    </submittedName>
</protein>
<feature type="domain" description="Flavodoxin-like fold" evidence="2">
    <location>
        <begin position="2"/>
        <end position="170"/>
    </location>
</feature>
<keyword evidence="1" id="KW-0560">Oxidoreductase</keyword>
<accession>A0A561Q2W7</accession>